<dbReference type="Pfam" id="PF07521">
    <property type="entry name" value="RMMBL"/>
    <property type="match status" value="1"/>
</dbReference>
<dbReference type="GO" id="GO:0006364">
    <property type="term" value="P:rRNA processing"/>
    <property type="evidence" value="ECO:0007669"/>
    <property type="project" value="UniProtKB-UniRule"/>
</dbReference>
<dbReference type="Pfam" id="PF00753">
    <property type="entry name" value="Lactamase_B"/>
    <property type="match status" value="1"/>
</dbReference>
<feature type="binding site" evidence="14">
    <location>
        <position position="440"/>
    </location>
    <ligand>
        <name>Ca(2+)</name>
        <dbReference type="ChEBI" id="CHEBI:29108"/>
    </ligand>
</feature>
<evidence type="ECO:0000256" key="11">
    <source>
        <dbReference type="HAMAP-Rule" id="MF_01491"/>
    </source>
</evidence>
<dbReference type="RefSeq" id="WP_141053838.1">
    <property type="nucleotide sequence ID" value="NZ_CP018176.1"/>
</dbReference>
<dbReference type="GO" id="GO:0005737">
    <property type="term" value="C:cytoplasm"/>
    <property type="evidence" value="ECO:0007669"/>
    <property type="project" value="UniProtKB-SubCell"/>
</dbReference>
<dbReference type="InterPro" id="IPR030854">
    <property type="entry name" value="RNase_J_bac"/>
</dbReference>
<keyword evidence="8 14" id="KW-0862">Zinc</keyword>
<sequence length="562" mass="62692">MSDIKIIPLGGVRENAKNMYAVVVSDEIFILDCGLKYPENGLLGIDTVIPDFSFLRENASKIVGVFLTHGHADAIGALPYFLSEFDVPVFGTELTIELAKITVHDEEKTKKFTDFHVVNDQTEIDFENATVSFFKTTHSIPESCGIVVKTDKGSIVYTGDFKFDQTATNGYRTDFGRLAEIGKNRVLALLSDSANAENPNTPVAEHEIYEFINENFEYRKGRIVVACVASNIMRVQQVFDAAAQNNRKIILTGHDAEEIINTALRLEKLHLSNDELLVPLSDIEKVPDENLIILETGRSGEPLKSLQKMALGKHKNISLKKGDLVFITTTPSHAMETAVAKTRNMIYRAGADVKAISDELNSSGHASRNDLQLMMNLLKPKYVIPVQGEYRLLAANSRCAQEIGISKDNIFITSKGDIIEYDHDKLLLASSVEVGNTLIDGSGVGDIGNIVLRDRKILSEDGVFVAVVTIDRRKKKIVDSPQITSRGFVYVKTSRDLIAESATIVTEAVQKNLDNKEFDWGHLKQDVRDQLNHFLYEHTKRHPVILPVIMEINQHKHFSKKK</sequence>
<dbReference type="Proteomes" id="UP000314960">
    <property type="component" value="Chromosome"/>
</dbReference>
<comment type="cofactor">
    <cofactor evidence="14">
        <name>Zn(2+)</name>
        <dbReference type="ChEBI" id="CHEBI:29105"/>
    </cofactor>
    <text evidence="14">Binds 2 Zn(2+) ions per subunit. It is not clear if Zn(2+) or Mg(2+) is physiologically important.</text>
</comment>
<dbReference type="Gene3D" id="3.60.15.10">
    <property type="entry name" value="Ribonuclease Z/Hydroxyacylglutathione hydrolase-like"/>
    <property type="match status" value="1"/>
</dbReference>
<evidence type="ECO:0000256" key="10">
    <source>
        <dbReference type="ARBA" id="ARBA00022884"/>
    </source>
</evidence>
<dbReference type="GO" id="GO:0008270">
    <property type="term" value="F:zinc ion binding"/>
    <property type="evidence" value="ECO:0007669"/>
    <property type="project" value="InterPro"/>
</dbReference>
<organism evidence="16 17">
    <name type="scientific">Liquorilactobacillus hordei</name>
    <dbReference type="NCBI Taxonomy" id="468911"/>
    <lineage>
        <taxon>Bacteria</taxon>
        <taxon>Bacillati</taxon>
        <taxon>Bacillota</taxon>
        <taxon>Bacilli</taxon>
        <taxon>Lactobacillales</taxon>
        <taxon>Lactobacillaceae</taxon>
        <taxon>Liquorilactobacillus</taxon>
    </lineage>
</organism>
<keyword evidence="5 14" id="KW-0479">Metal-binding</keyword>
<feature type="binding site" evidence="14">
    <location>
        <position position="73"/>
    </location>
    <ligand>
        <name>Zn(2+)</name>
        <dbReference type="ChEBI" id="CHEBI:29105"/>
        <label>1</label>
        <note>catalytic</note>
    </ligand>
</feature>
<dbReference type="EC" id="3.1.-.-" evidence="11"/>
<evidence type="ECO:0000256" key="3">
    <source>
        <dbReference type="ARBA" id="ARBA00022552"/>
    </source>
</evidence>
<dbReference type="Pfam" id="PF22505">
    <property type="entry name" value="RNase_J_b_CASP"/>
    <property type="match status" value="1"/>
</dbReference>
<keyword evidence="6 11" id="KW-0255">Endonuclease</keyword>
<evidence type="ECO:0000259" key="15">
    <source>
        <dbReference type="SMART" id="SM00849"/>
    </source>
</evidence>
<feature type="binding site" evidence="13">
    <location>
        <begin position="229"/>
        <end position="231"/>
    </location>
    <ligand>
        <name>substrate</name>
    </ligand>
</feature>
<comment type="similarity">
    <text evidence="11">Belongs to the metallo-beta-lactamase superfamily. RNA-metabolizing metallo-beta-lactamase-like family. Bacterial RNase J subfamily.</text>
</comment>
<evidence type="ECO:0000256" key="7">
    <source>
        <dbReference type="ARBA" id="ARBA00022801"/>
    </source>
</evidence>
<feature type="active site" description="Proton acceptor" evidence="12">
    <location>
        <position position="365"/>
    </location>
</feature>
<proteinExistence type="inferred from homology"/>
<dbReference type="InterPro" id="IPR004613">
    <property type="entry name" value="RNase_J"/>
</dbReference>
<reference evidence="16 17" key="1">
    <citation type="submission" date="2016-11" db="EMBL/GenBank/DDBJ databases">
        <title>Interaction between Lactobacillus species and yeast in water kefir.</title>
        <authorList>
            <person name="Behr J."/>
            <person name="Xu D."/>
            <person name="Vogel R.F."/>
        </authorList>
    </citation>
    <scope>NUCLEOTIDE SEQUENCE [LARGE SCALE GENOMIC DNA]</scope>
    <source>
        <strain evidence="16 17">TMW 1.1822</strain>
    </source>
</reference>
<evidence type="ECO:0000256" key="4">
    <source>
        <dbReference type="ARBA" id="ARBA00022722"/>
    </source>
</evidence>
<evidence type="ECO:0000256" key="2">
    <source>
        <dbReference type="ARBA" id="ARBA00022490"/>
    </source>
</evidence>
<evidence type="ECO:0000256" key="8">
    <source>
        <dbReference type="ARBA" id="ARBA00022833"/>
    </source>
</evidence>
<gene>
    <name evidence="11" type="primary">rnj</name>
    <name evidence="16" type="ORF">BSQ49_07260</name>
</gene>
<dbReference type="Gene3D" id="3.10.20.580">
    <property type="match status" value="1"/>
</dbReference>
<dbReference type="GO" id="GO:0004534">
    <property type="term" value="F:5'-3' RNA exonuclease activity"/>
    <property type="evidence" value="ECO:0007669"/>
    <property type="project" value="UniProtKB-UniRule"/>
</dbReference>
<dbReference type="SUPFAM" id="SSF56281">
    <property type="entry name" value="Metallo-hydrolase/oxidoreductase"/>
    <property type="match status" value="1"/>
</dbReference>
<dbReference type="InterPro" id="IPR011108">
    <property type="entry name" value="RMMBL"/>
</dbReference>
<feature type="binding site" evidence="14">
    <location>
        <position position="46"/>
    </location>
    <ligand>
        <name>Ca(2+)</name>
        <dbReference type="ChEBI" id="CHEBI:29108"/>
    </ligand>
</feature>
<dbReference type="PIRSF" id="PIRSF004803">
    <property type="entry name" value="RnjA"/>
    <property type="match status" value="1"/>
</dbReference>
<dbReference type="InterPro" id="IPR055132">
    <property type="entry name" value="RNase_J_b_CASP"/>
</dbReference>
<keyword evidence="7 11" id="KW-0378">Hydrolase</keyword>
<name>A0A3Q8CYS2_9LACO</name>
<dbReference type="KEGG" id="lhw:BSQ49_07260"/>
<dbReference type="EMBL" id="CP018176">
    <property type="protein sequence ID" value="AUJ30012.1"/>
    <property type="molecule type" value="Genomic_DNA"/>
</dbReference>
<comment type="cofactor">
    <cofactor evidence="14">
        <name>Ca(2+)</name>
        <dbReference type="ChEBI" id="CHEBI:29108"/>
    </cofactor>
    <text evidence="14">Binds 1 Ca(2+) cation per subunit. Seen in 1 crystal structure, it is not clear if it is physiologically important.</text>
</comment>
<dbReference type="AlphaFoldDB" id="A0A3Q8CYS2"/>
<comment type="subunit">
    <text evidence="11">Homodimer, may be a subunit of the RNA degradosome.</text>
</comment>
<dbReference type="CDD" id="cd07714">
    <property type="entry name" value="RNaseJ_MBL-fold"/>
    <property type="match status" value="1"/>
</dbReference>
<dbReference type="HAMAP" id="MF_01491">
    <property type="entry name" value="RNase_J_bact"/>
    <property type="match status" value="1"/>
</dbReference>
<feature type="binding site" evidence="14">
    <location>
        <position position="44"/>
    </location>
    <ligand>
        <name>Ca(2+)</name>
        <dbReference type="ChEBI" id="CHEBI:29108"/>
    </ligand>
</feature>
<accession>A0A3Q8CYS2</accession>
<dbReference type="GO" id="GO:0003723">
    <property type="term" value="F:RNA binding"/>
    <property type="evidence" value="ECO:0007669"/>
    <property type="project" value="UniProtKB-UniRule"/>
</dbReference>
<dbReference type="SMART" id="SM00849">
    <property type="entry name" value="Lactamase_B"/>
    <property type="match status" value="1"/>
</dbReference>
<feature type="domain" description="Metallo-beta-lactamase" evidence="15">
    <location>
        <begin position="16"/>
        <end position="206"/>
    </location>
</feature>
<dbReference type="InterPro" id="IPR041636">
    <property type="entry name" value="RNase_J_C"/>
</dbReference>
<dbReference type="InterPro" id="IPR001279">
    <property type="entry name" value="Metallo-B-lactamas"/>
</dbReference>
<dbReference type="Pfam" id="PF17770">
    <property type="entry name" value="RNase_J_C"/>
    <property type="match status" value="1"/>
</dbReference>
<protein>
    <recommendedName>
        <fullName evidence="11">Ribonuclease J</fullName>
        <shortName evidence="11">RNase J</shortName>
        <ecNumber evidence="11">3.1.-.-</ecNumber>
    </recommendedName>
</protein>
<evidence type="ECO:0000256" key="14">
    <source>
        <dbReference type="PIRSR" id="PIRSR004803-3"/>
    </source>
</evidence>
<keyword evidence="3 11" id="KW-0698">rRNA processing</keyword>
<evidence type="ECO:0000313" key="16">
    <source>
        <dbReference type="EMBL" id="AUJ30012.1"/>
    </source>
</evidence>
<dbReference type="Gene3D" id="3.40.50.10710">
    <property type="entry name" value="Metallo-hydrolase/oxidoreductase"/>
    <property type="match status" value="1"/>
</dbReference>
<dbReference type="NCBIfam" id="TIGR00649">
    <property type="entry name" value="MG423"/>
    <property type="match status" value="1"/>
</dbReference>
<dbReference type="GO" id="GO:0004521">
    <property type="term" value="F:RNA endonuclease activity"/>
    <property type="evidence" value="ECO:0007669"/>
    <property type="project" value="UniProtKB-UniRule"/>
</dbReference>
<keyword evidence="4 11" id="KW-0540">Nuclease</keyword>
<comment type="subcellular location">
    <subcellularLocation>
        <location evidence="1 11">Cytoplasm</location>
    </subcellularLocation>
</comment>
<evidence type="ECO:0000256" key="6">
    <source>
        <dbReference type="ARBA" id="ARBA00022759"/>
    </source>
</evidence>
<dbReference type="PANTHER" id="PTHR43694:SF4">
    <property type="entry name" value="RIBONUCLEASE J 2"/>
    <property type="match status" value="1"/>
</dbReference>
<dbReference type="FunFam" id="3.10.20.580:FF:000001">
    <property type="entry name" value="Ribonuclease J"/>
    <property type="match status" value="1"/>
</dbReference>
<feature type="binding site" evidence="14">
    <location>
        <position position="69"/>
    </location>
    <ligand>
        <name>Zn(2+)</name>
        <dbReference type="ChEBI" id="CHEBI:29105"/>
        <label>1</label>
        <note>catalytic</note>
    </ligand>
</feature>
<feature type="binding site" evidence="14">
    <location>
        <position position="138"/>
    </location>
    <ligand>
        <name>Zn(2+)</name>
        <dbReference type="ChEBI" id="CHEBI:29105"/>
        <label>1</label>
        <note>catalytic</note>
    </ligand>
</feature>
<evidence type="ECO:0000313" key="17">
    <source>
        <dbReference type="Proteomes" id="UP000314960"/>
    </source>
</evidence>
<keyword evidence="9 11" id="KW-0269">Exonuclease</keyword>
<feature type="binding site" evidence="14">
    <location>
        <position position="160"/>
    </location>
    <ligand>
        <name>Zn(2+)</name>
        <dbReference type="ChEBI" id="CHEBI:29105"/>
        <label>1</label>
        <note>catalytic</note>
    </ligand>
</feature>
<feature type="binding site" evidence="14">
    <location>
        <position position="71"/>
    </location>
    <ligand>
        <name>Zn(2+)</name>
        <dbReference type="ChEBI" id="CHEBI:29105"/>
        <label>1</label>
        <note>catalytic</note>
    </ligand>
</feature>
<dbReference type="InterPro" id="IPR042173">
    <property type="entry name" value="RNase_J_2"/>
</dbReference>
<keyword evidence="10 11" id="KW-0694">RNA-binding</keyword>
<comment type="function">
    <text evidence="11">An RNase that has 5'-3' exonuclease and possibly endonuclease activity. Involved in maturation of rRNA and in some organisms also mRNA maturation and/or decay.</text>
</comment>
<keyword evidence="2 11" id="KW-0963">Cytoplasm</keyword>
<evidence type="ECO:0000256" key="12">
    <source>
        <dbReference type="PIRSR" id="PIRSR004803-1"/>
    </source>
</evidence>
<dbReference type="InterPro" id="IPR036866">
    <property type="entry name" value="RibonucZ/Hydroxyglut_hydro"/>
</dbReference>
<evidence type="ECO:0000256" key="5">
    <source>
        <dbReference type="ARBA" id="ARBA00022723"/>
    </source>
</evidence>
<feature type="active site" description="Proton donor" evidence="12">
    <location>
        <position position="192"/>
    </location>
</feature>
<evidence type="ECO:0000256" key="9">
    <source>
        <dbReference type="ARBA" id="ARBA00022839"/>
    </source>
</evidence>
<evidence type="ECO:0000256" key="1">
    <source>
        <dbReference type="ARBA" id="ARBA00004496"/>
    </source>
</evidence>
<dbReference type="PANTHER" id="PTHR43694">
    <property type="entry name" value="RIBONUCLEASE J"/>
    <property type="match status" value="1"/>
</dbReference>
<comment type="caution">
    <text evidence="11">Lacks conserved residue(s) required for the propagation of feature annotation.</text>
</comment>
<evidence type="ECO:0000256" key="13">
    <source>
        <dbReference type="PIRSR" id="PIRSR004803-2"/>
    </source>
</evidence>
<keyword evidence="14" id="KW-0106">Calcium</keyword>